<evidence type="ECO:0000313" key="2">
    <source>
        <dbReference type="EMBL" id="AJY77880.1"/>
    </source>
</evidence>
<proteinExistence type="predicted"/>
<feature type="transmembrane region" description="Helical" evidence="1">
    <location>
        <begin position="104"/>
        <end position="121"/>
    </location>
</feature>
<keyword evidence="1" id="KW-1133">Transmembrane helix</keyword>
<feature type="transmembrane region" description="Helical" evidence="1">
    <location>
        <begin position="249"/>
        <end position="268"/>
    </location>
</feature>
<feature type="transmembrane region" description="Helical" evidence="1">
    <location>
        <begin position="127"/>
        <end position="146"/>
    </location>
</feature>
<protein>
    <recommendedName>
        <fullName evidence="4">Citrate transporter-like domain-containing protein</fullName>
    </recommendedName>
</protein>
<feature type="transmembrane region" description="Helical" evidence="1">
    <location>
        <begin position="274"/>
        <end position="297"/>
    </location>
</feature>
<evidence type="ECO:0000256" key="1">
    <source>
        <dbReference type="SAM" id="Phobius"/>
    </source>
</evidence>
<keyword evidence="3" id="KW-1185">Reference proteome</keyword>
<keyword evidence="1" id="KW-0472">Membrane</keyword>
<sequence>MAAYLSDAVYSAPWLKWLISVLSLLIVLTVFSAVKPYVRFLGSLFLALGLVMLIRDNSSLPAIVLSFGSMLNVLSLFALIPLIALPIELGGYAVKLRSMIQRSVHYSGVLYLITSSLAYILSSFMNLAALPMVYGMIGPSLALYPIRLKERFVSRAITHGYAMPIIWSPVAPIMGIVIEMTGAEWGSLLPIVVPLSLLGLTLDWVMGLLIARHRIKKLDPSAVAELSAAREESAGADDRRSGADKPRHPLQIVAALIVFNGLIALLEWYSHLSFLLLVSLIVIPFAFAWSLLIGKGGSFFKEGRRRLPQQLVNMQDQFFVYLSAGFMITAIKTTGGGEVINMWLGHLKGWIGSDLFLLFIPLIPLALAFAGLHPAVGLALVAESLDPQKLGISVNLTAIAMLAGASSAFMMGPYNATAGLMANLVKRSPYSVSNWNAPYTAAYLGLSMIFLIILKKIS</sequence>
<name>A0A0D5NRV1_9BACL</name>
<dbReference type="PATRIC" id="fig|1126833.4.peg.4455"/>
<reference evidence="3" key="2">
    <citation type="submission" date="2015-03" db="EMBL/GenBank/DDBJ databases">
        <title>Genome sequence of Paenibacillus beijingensis strain DSM 24997T.</title>
        <authorList>
            <person name="Kwak Y."/>
            <person name="Shin J.-H."/>
        </authorList>
    </citation>
    <scope>NUCLEOTIDE SEQUENCE [LARGE SCALE GENOMIC DNA]</scope>
    <source>
        <strain evidence="3">DSM 24997</strain>
    </source>
</reference>
<dbReference type="AlphaFoldDB" id="A0A0D5NRV1"/>
<feature type="transmembrane region" description="Helical" evidence="1">
    <location>
        <begin position="318"/>
        <end position="335"/>
    </location>
</feature>
<feature type="transmembrane region" description="Helical" evidence="1">
    <location>
        <begin position="355"/>
        <end position="382"/>
    </location>
</feature>
<feature type="transmembrane region" description="Helical" evidence="1">
    <location>
        <begin position="190"/>
        <end position="211"/>
    </location>
</feature>
<organism evidence="2 3">
    <name type="scientific">Paenibacillus beijingensis</name>
    <dbReference type="NCBI Taxonomy" id="1126833"/>
    <lineage>
        <taxon>Bacteria</taxon>
        <taxon>Bacillati</taxon>
        <taxon>Bacillota</taxon>
        <taxon>Bacilli</taxon>
        <taxon>Bacillales</taxon>
        <taxon>Paenibacillaceae</taxon>
        <taxon>Paenibacillus</taxon>
    </lineage>
</organism>
<feature type="transmembrane region" description="Helical" evidence="1">
    <location>
        <begin position="394"/>
        <end position="416"/>
    </location>
</feature>
<dbReference type="STRING" id="1126833.VN24_20250"/>
<dbReference type="Proteomes" id="UP000032633">
    <property type="component" value="Chromosome"/>
</dbReference>
<evidence type="ECO:0008006" key="4">
    <source>
        <dbReference type="Google" id="ProtNLM"/>
    </source>
</evidence>
<accession>A0A0D5NRV1</accession>
<dbReference type="EMBL" id="CP011058">
    <property type="protein sequence ID" value="AJY77880.1"/>
    <property type="molecule type" value="Genomic_DNA"/>
</dbReference>
<gene>
    <name evidence="2" type="ORF">VN24_20250</name>
</gene>
<reference evidence="2 3" key="1">
    <citation type="journal article" date="2015" name="J. Biotechnol.">
        <title>Complete genome sequence of Paenibacillus beijingensis 7188(T) (=DSM 24997(T)), a novel rhizobacterium from jujube garden soil.</title>
        <authorList>
            <person name="Kwak Y."/>
            <person name="Shin J.H."/>
        </authorList>
    </citation>
    <scope>NUCLEOTIDE SEQUENCE [LARGE SCALE GENOMIC DNA]</scope>
    <source>
        <strain evidence="2 3">DSM 24997</strain>
    </source>
</reference>
<feature type="transmembrane region" description="Helical" evidence="1">
    <location>
        <begin position="14"/>
        <end position="31"/>
    </location>
</feature>
<dbReference type="KEGG" id="pbj:VN24_20250"/>
<evidence type="ECO:0000313" key="3">
    <source>
        <dbReference type="Proteomes" id="UP000032633"/>
    </source>
</evidence>
<dbReference type="HOGENOM" id="CLU_038679_0_0_9"/>
<feature type="transmembrane region" description="Helical" evidence="1">
    <location>
        <begin position="436"/>
        <end position="454"/>
    </location>
</feature>
<feature type="transmembrane region" description="Helical" evidence="1">
    <location>
        <begin position="158"/>
        <end position="178"/>
    </location>
</feature>
<feature type="transmembrane region" description="Helical" evidence="1">
    <location>
        <begin position="38"/>
        <end position="54"/>
    </location>
</feature>
<keyword evidence="1" id="KW-0812">Transmembrane</keyword>